<evidence type="ECO:0000313" key="2">
    <source>
        <dbReference type="EMBL" id="KAK7084255.1"/>
    </source>
</evidence>
<gene>
    <name evidence="2" type="ORF">SK128_005462</name>
</gene>
<accession>A0AAN8XH00</accession>
<reference evidence="2 3" key="1">
    <citation type="submission" date="2023-11" db="EMBL/GenBank/DDBJ databases">
        <title>Halocaridina rubra genome assembly.</title>
        <authorList>
            <person name="Smith C."/>
        </authorList>
    </citation>
    <scope>NUCLEOTIDE SEQUENCE [LARGE SCALE GENOMIC DNA]</scope>
    <source>
        <strain evidence="2">EP-1</strain>
        <tissue evidence="2">Whole</tissue>
    </source>
</reference>
<feature type="region of interest" description="Disordered" evidence="1">
    <location>
        <begin position="133"/>
        <end position="230"/>
    </location>
</feature>
<protein>
    <submittedName>
        <fullName evidence="2">Uncharacterized protein</fullName>
    </submittedName>
</protein>
<organism evidence="2 3">
    <name type="scientific">Halocaridina rubra</name>
    <name type="common">Hawaiian red shrimp</name>
    <dbReference type="NCBI Taxonomy" id="373956"/>
    <lineage>
        <taxon>Eukaryota</taxon>
        <taxon>Metazoa</taxon>
        <taxon>Ecdysozoa</taxon>
        <taxon>Arthropoda</taxon>
        <taxon>Crustacea</taxon>
        <taxon>Multicrustacea</taxon>
        <taxon>Malacostraca</taxon>
        <taxon>Eumalacostraca</taxon>
        <taxon>Eucarida</taxon>
        <taxon>Decapoda</taxon>
        <taxon>Pleocyemata</taxon>
        <taxon>Caridea</taxon>
        <taxon>Atyoidea</taxon>
        <taxon>Atyidae</taxon>
        <taxon>Halocaridina</taxon>
    </lineage>
</organism>
<dbReference type="Proteomes" id="UP001381693">
    <property type="component" value="Unassembled WGS sequence"/>
</dbReference>
<keyword evidence="3" id="KW-1185">Reference proteome</keyword>
<evidence type="ECO:0000256" key="1">
    <source>
        <dbReference type="SAM" id="MobiDB-lite"/>
    </source>
</evidence>
<dbReference type="EMBL" id="JAXCGZ010002174">
    <property type="protein sequence ID" value="KAK7084255.1"/>
    <property type="molecule type" value="Genomic_DNA"/>
</dbReference>
<comment type="caution">
    <text evidence="2">The sequence shown here is derived from an EMBL/GenBank/DDBJ whole genome shotgun (WGS) entry which is preliminary data.</text>
</comment>
<sequence length="230" mass="25848">MTTFKFPRLKFWSTKKCQACKGQPTPPPCYNCVQNLETPPPTYASVEDQMYWADANLTVLDSFTEEYSDIDDVQLDPYLRHHLDSESSVSSFAYGASATYLPYENTNFEVHSLSHATGSIALGFLPEERQRSRHLTVPTVDNSTRTRHRSSPLRSTEMQHTHLSRIASTPLLSNENPFFPQSDRGSATDASSRSSLSSLIYPPVDHNSMYEEPISPRGISPMPSHGFIPE</sequence>
<dbReference type="AlphaFoldDB" id="A0AAN8XH00"/>
<feature type="compositionally biased region" description="Low complexity" evidence="1">
    <location>
        <begin position="182"/>
        <end position="199"/>
    </location>
</feature>
<name>A0AAN8XH00_HALRR</name>
<evidence type="ECO:0000313" key="3">
    <source>
        <dbReference type="Proteomes" id="UP001381693"/>
    </source>
</evidence>
<feature type="compositionally biased region" description="Polar residues" evidence="1">
    <location>
        <begin position="166"/>
        <end position="176"/>
    </location>
</feature>
<proteinExistence type="predicted"/>